<evidence type="ECO:0000256" key="4">
    <source>
        <dbReference type="ARBA" id="ARBA00022833"/>
    </source>
</evidence>
<reference evidence="11 12" key="1">
    <citation type="submission" date="2020-04" db="EMBL/GenBank/DDBJ databases">
        <authorList>
            <person name="Wallbank WR R."/>
            <person name="Pardo Diaz C."/>
            <person name="Kozak K."/>
            <person name="Martin S."/>
            <person name="Jiggins C."/>
            <person name="Moest M."/>
            <person name="Warren A I."/>
            <person name="Byers J.R.P. K."/>
            <person name="Montejo-Kovacevich G."/>
            <person name="Yen C E."/>
        </authorList>
    </citation>
    <scope>NUCLEOTIDE SEQUENCE [LARGE SCALE GENOMIC DNA]</scope>
</reference>
<evidence type="ECO:0000256" key="5">
    <source>
        <dbReference type="ARBA" id="ARBA00023125"/>
    </source>
</evidence>
<sequence>MEPSTKKRRGEWTETQLKSALQAVKSCQMSQREAAETYGIPRRTLRNHIESGSMEKITGRVPILNKSQEKDLCKRIIRLSQIGMPLTPKIVRKQAYEFCKANNVPNLFSDKKKIAGKKWLTNFVKRNPEISLRRAQLLNPARAQKLNKPIVLKHFEALKDIYDELNISTHPERLYNMDEKGCRLTLHHQQKVFAAKGTKRVHFVSQEHAENVTVAMCHPERKLTKVRFTKIFTKVWSKCMTKDNIISGFRATGLFPYDPSAIPEEAYAPSVLTLMPDPQMASSSRMPDSVSNSSPSRDSIPGSPVMYPRCDNHSDENFSNREEEDRNLSPSILIHDDVSPNHANYVEIVESYPQSPTFVKKLVDYSSSFEDLIMDNLENQDPIQKLPVLEKYRSTEFSLPVPTTSGLNKQPLILRLGSSTPDLSENEDFDEGLQKMKNSTKRFNIYTSSSESDEEKLNADLRKLPSLSEPNKVQLDDPEDNLPLSELKKHAEKSPFHKQIPTPNFATIKYKPRRKAVNYIGQKITKDLFDTAKEKTAKNTKRTTKKTKPSRRASDADTTKNLQLTRNQRQKGKQPSDSNIGKKELNKKKGNELKKVPRERRLNEDINKKVTKASKKKESKTLEKHGWYCHGCKVDRLDDMRQCQKCQKWYHEVCVGLTKDDEEQFICPECN</sequence>
<evidence type="ECO:0000256" key="6">
    <source>
        <dbReference type="ARBA" id="ARBA00023242"/>
    </source>
</evidence>
<keyword evidence="12" id="KW-1185">Reference proteome</keyword>
<evidence type="ECO:0000256" key="3">
    <source>
        <dbReference type="ARBA" id="ARBA00022771"/>
    </source>
</evidence>
<feature type="compositionally biased region" description="Basic and acidic residues" evidence="8">
    <location>
        <begin position="310"/>
        <end position="327"/>
    </location>
</feature>
<dbReference type="SUPFAM" id="SSF57903">
    <property type="entry name" value="FYVE/PHD zinc finger"/>
    <property type="match status" value="1"/>
</dbReference>
<keyword evidence="6" id="KW-0539">Nucleus</keyword>
<dbReference type="OrthoDB" id="8058166at2759"/>
<accession>A0A8S1A721</accession>
<dbReference type="SMART" id="SM00249">
    <property type="entry name" value="PHD"/>
    <property type="match status" value="1"/>
</dbReference>
<dbReference type="PROSITE" id="PS51253">
    <property type="entry name" value="HTH_CENPB"/>
    <property type="match status" value="1"/>
</dbReference>
<comment type="caution">
    <text evidence="11">The sequence shown here is derived from an EMBL/GenBank/DDBJ whole genome shotgun (WGS) entry which is preliminary data.</text>
</comment>
<dbReference type="InterPro" id="IPR013083">
    <property type="entry name" value="Znf_RING/FYVE/PHD"/>
</dbReference>
<feature type="region of interest" description="Disordered" evidence="8">
    <location>
        <begin position="535"/>
        <end position="605"/>
    </location>
</feature>
<keyword evidence="3 7" id="KW-0863">Zinc-finger</keyword>
<gene>
    <name evidence="11" type="ORF">APLA_LOCUS9880</name>
</gene>
<keyword evidence="4" id="KW-0862">Zinc</keyword>
<comment type="subcellular location">
    <subcellularLocation>
        <location evidence="1">Nucleus</location>
    </subcellularLocation>
</comment>
<dbReference type="Proteomes" id="UP000494106">
    <property type="component" value="Unassembled WGS sequence"/>
</dbReference>
<name>A0A8S1A721_ARCPL</name>
<dbReference type="InterPro" id="IPR019787">
    <property type="entry name" value="Znf_PHD-finger"/>
</dbReference>
<dbReference type="Pfam" id="PF00628">
    <property type="entry name" value="PHD"/>
    <property type="match status" value="1"/>
</dbReference>
<evidence type="ECO:0000256" key="2">
    <source>
        <dbReference type="ARBA" id="ARBA00022723"/>
    </source>
</evidence>
<dbReference type="AlphaFoldDB" id="A0A8S1A721"/>
<dbReference type="GO" id="GO:0005634">
    <property type="term" value="C:nucleus"/>
    <property type="evidence" value="ECO:0007669"/>
    <property type="project" value="UniProtKB-SubCell"/>
</dbReference>
<dbReference type="CDD" id="cd15517">
    <property type="entry name" value="PHD_TCF19_like"/>
    <property type="match status" value="1"/>
</dbReference>
<dbReference type="GO" id="GO:0008270">
    <property type="term" value="F:zinc ion binding"/>
    <property type="evidence" value="ECO:0007669"/>
    <property type="project" value="UniProtKB-KW"/>
</dbReference>
<evidence type="ECO:0000256" key="8">
    <source>
        <dbReference type="SAM" id="MobiDB-lite"/>
    </source>
</evidence>
<dbReference type="InterPro" id="IPR006600">
    <property type="entry name" value="HTH_CenpB_DNA-bd_dom"/>
</dbReference>
<feature type="compositionally biased region" description="Basic residues" evidence="8">
    <location>
        <begin position="538"/>
        <end position="551"/>
    </location>
</feature>
<evidence type="ECO:0000259" key="9">
    <source>
        <dbReference type="PROSITE" id="PS50016"/>
    </source>
</evidence>
<evidence type="ECO:0000313" key="11">
    <source>
        <dbReference type="EMBL" id="CAB3244307.1"/>
    </source>
</evidence>
<keyword evidence="2" id="KW-0479">Metal-binding</keyword>
<dbReference type="SUPFAM" id="SSF46689">
    <property type="entry name" value="Homeodomain-like"/>
    <property type="match status" value="1"/>
</dbReference>
<dbReference type="InterPro" id="IPR001965">
    <property type="entry name" value="Znf_PHD"/>
</dbReference>
<protein>
    <submittedName>
        <fullName evidence="11">Uncharacterized protein</fullName>
    </submittedName>
</protein>
<evidence type="ECO:0000313" key="12">
    <source>
        <dbReference type="Proteomes" id="UP000494106"/>
    </source>
</evidence>
<dbReference type="Pfam" id="PF05225">
    <property type="entry name" value="HTH_psq"/>
    <property type="match status" value="1"/>
</dbReference>
<evidence type="ECO:0000256" key="7">
    <source>
        <dbReference type="PROSITE-ProRule" id="PRU00146"/>
    </source>
</evidence>
<feature type="region of interest" description="Disordered" evidence="8">
    <location>
        <begin position="278"/>
        <end position="327"/>
    </location>
</feature>
<evidence type="ECO:0000259" key="10">
    <source>
        <dbReference type="PROSITE" id="PS51253"/>
    </source>
</evidence>
<feature type="domain" description="HTH CENPB-type" evidence="10">
    <location>
        <begin position="56"/>
        <end position="133"/>
    </location>
</feature>
<keyword evidence="5" id="KW-0238">DNA-binding</keyword>
<dbReference type="Gene3D" id="3.30.40.10">
    <property type="entry name" value="Zinc/RING finger domain, C3HC4 (zinc finger)"/>
    <property type="match status" value="1"/>
</dbReference>
<dbReference type="InterPro" id="IPR009057">
    <property type="entry name" value="Homeodomain-like_sf"/>
</dbReference>
<dbReference type="EMBL" id="CADEBC010000521">
    <property type="protein sequence ID" value="CAB3244307.1"/>
    <property type="molecule type" value="Genomic_DNA"/>
</dbReference>
<dbReference type="PROSITE" id="PS50016">
    <property type="entry name" value="ZF_PHD_2"/>
    <property type="match status" value="1"/>
</dbReference>
<organism evidence="11 12">
    <name type="scientific">Arctia plantaginis</name>
    <name type="common">Wood tiger moth</name>
    <name type="synonym">Phalaena plantaginis</name>
    <dbReference type="NCBI Taxonomy" id="874455"/>
    <lineage>
        <taxon>Eukaryota</taxon>
        <taxon>Metazoa</taxon>
        <taxon>Ecdysozoa</taxon>
        <taxon>Arthropoda</taxon>
        <taxon>Hexapoda</taxon>
        <taxon>Insecta</taxon>
        <taxon>Pterygota</taxon>
        <taxon>Neoptera</taxon>
        <taxon>Endopterygota</taxon>
        <taxon>Lepidoptera</taxon>
        <taxon>Glossata</taxon>
        <taxon>Ditrysia</taxon>
        <taxon>Noctuoidea</taxon>
        <taxon>Erebidae</taxon>
        <taxon>Arctiinae</taxon>
        <taxon>Arctia</taxon>
    </lineage>
</organism>
<dbReference type="InterPro" id="IPR007889">
    <property type="entry name" value="HTH_Psq"/>
</dbReference>
<proteinExistence type="predicted"/>
<dbReference type="InterPro" id="IPR011011">
    <property type="entry name" value="Znf_FYVE_PHD"/>
</dbReference>
<feature type="compositionally biased region" description="Basic and acidic residues" evidence="8">
    <location>
        <begin position="580"/>
        <end position="605"/>
    </location>
</feature>
<feature type="region of interest" description="Disordered" evidence="8">
    <location>
        <begin position="463"/>
        <end position="482"/>
    </location>
</feature>
<feature type="domain" description="PHD-type" evidence="9">
    <location>
        <begin position="626"/>
        <end position="671"/>
    </location>
</feature>
<feature type="compositionally biased region" description="Polar residues" evidence="8">
    <location>
        <begin position="559"/>
        <end position="579"/>
    </location>
</feature>
<evidence type="ECO:0000256" key="1">
    <source>
        <dbReference type="ARBA" id="ARBA00004123"/>
    </source>
</evidence>
<dbReference type="Gene3D" id="1.10.10.60">
    <property type="entry name" value="Homeodomain-like"/>
    <property type="match status" value="1"/>
</dbReference>
<feature type="compositionally biased region" description="Low complexity" evidence="8">
    <location>
        <begin position="282"/>
        <end position="304"/>
    </location>
</feature>
<dbReference type="Pfam" id="PF03221">
    <property type="entry name" value="HTH_Tnp_Tc5"/>
    <property type="match status" value="1"/>
</dbReference>
<dbReference type="GO" id="GO:0003677">
    <property type="term" value="F:DNA binding"/>
    <property type="evidence" value="ECO:0007669"/>
    <property type="project" value="UniProtKB-KW"/>
</dbReference>